<feature type="transmembrane region" description="Helical" evidence="1">
    <location>
        <begin position="12"/>
        <end position="34"/>
    </location>
</feature>
<dbReference type="AlphaFoldDB" id="A0A939HGN2"/>
<evidence type="ECO:0000256" key="1">
    <source>
        <dbReference type="SAM" id="Phobius"/>
    </source>
</evidence>
<comment type="caution">
    <text evidence="2">The sequence shown here is derived from an EMBL/GenBank/DDBJ whole genome shotgun (WGS) entry which is preliminary data.</text>
</comment>
<keyword evidence="1" id="KW-0472">Membrane</keyword>
<organism evidence="2 3">
    <name type="scientific">Arthrobacter cavernae</name>
    <dbReference type="NCBI Taxonomy" id="2817681"/>
    <lineage>
        <taxon>Bacteria</taxon>
        <taxon>Bacillati</taxon>
        <taxon>Actinomycetota</taxon>
        <taxon>Actinomycetes</taxon>
        <taxon>Micrococcales</taxon>
        <taxon>Micrococcaceae</taxon>
        <taxon>Arthrobacter</taxon>
    </lineage>
</organism>
<reference evidence="2" key="1">
    <citation type="submission" date="2021-03" db="EMBL/GenBank/DDBJ databases">
        <title>A new species, PO-11, isolated from a karst cave deposit.</title>
        <authorList>
            <person name="Zhaoxiaoyong W."/>
        </authorList>
    </citation>
    <scope>NUCLEOTIDE SEQUENCE</scope>
    <source>
        <strain evidence="2">PO-11</strain>
    </source>
</reference>
<dbReference type="RefSeq" id="WP_207615339.1">
    <property type="nucleotide sequence ID" value="NZ_JAFNLL010000010.1"/>
</dbReference>
<evidence type="ECO:0000313" key="2">
    <source>
        <dbReference type="EMBL" id="MBO1267536.1"/>
    </source>
</evidence>
<dbReference type="Proteomes" id="UP000664164">
    <property type="component" value="Unassembled WGS sequence"/>
</dbReference>
<keyword evidence="3" id="KW-1185">Reference proteome</keyword>
<sequence length="71" mass="7503">MTSTGYRRPLMIVAAAVAVLSLAAVAAVMAIAFGGGAAPVWVTSTALYGLPLAFTLMIVLLLDDVRRRRRQ</sequence>
<feature type="transmembrane region" description="Helical" evidence="1">
    <location>
        <begin position="40"/>
        <end position="62"/>
    </location>
</feature>
<name>A0A939HGN2_9MICC</name>
<protein>
    <submittedName>
        <fullName evidence="2">Uncharacterized protein</fullName>
    </submittedName>
</protein>
<gene>
    <name evidence="2" type="ORF">J1902_05980</name>
</gene>
<keyword evidence="1" id="KW-1133">Transmembrane helix</keyword>
<proteinExistence type="predicted"/>
<keyword evidence="1" id="KW-0812">Transmembrane</keyword>
<accession>A0A939HGN2</accession>
<evidence type="ECO:0000313" key="3">
    <source>
        <dbReference type="Proteomes" id="UP000664164"/>
    </source>
</evidence>
<dbReference type="EMBL" id="JAFNLL010000010">
    <property type="protein sequence ID" value="MBO1267536.1"/>
    <property type="molecule type" value="Genomic_DNA"/>
</dbReference>